<feature type="compositionally biased region" description="Basic and acidic residues" evidence="1">
    <location>
        <begin position="64"/>
        <end position="77"/>
    </location>
</feature>
<gene>
    <name evidence="3" type="ORF">HMPREF9498_02601</name>
</gene>
<sequence>MRKKYLFLFSSLLIFTAVEIEPIQTLATPIYNPLEPTEEIQPKPESITPQEKSEPEQPAPTPPEDQKTTVPSEEKKPSPKKKDKPVEKPAMSKEKKKQTKETTAHPLQVNKDFVFPNGLGAGGDEESESYLAAVGYFLSGNGLYGKKMDVREVYDIDDVFK</sequence>
<evidence type="ECO:0008006" key="5">
    <source>
        <dbReference type="Google" id="ProtNLM"/>
    </source>
</evidence>
<protein>
    <recommendedName>
        <fullName evidence="5">Cell wall surface anchor family protein</fullName>
    </recommendedName>
</protein>
<feature type="compositionally biased region" description="Basic and acidic residues" evidence="1">
    <location>
        <begin position="84"/>
        <end position="103"/>
    </location>
</feature>
<evidence type="ECO:0000256" key="1">
    <source>
        <dbReference type="SAM" id="MobiDB-lite"/>
    </source>
</evidence>
<dbReference type="Proteomes" id="UP000004846">
    <property type="component" value="Unassembled WGS sequence"/>
</dbReference>
<dbReference type="RefSeq" id="WP_002354843.1">
    <property type="nucleotide sequence ID" value="NZ_GL454482.1"/>
</dbReference>
<name>A0A125W3L9_ENTFL</name>
<feature type="chain" id="PRO_5039559144" description="Cell wall surface anchor family protein" evidence="2">
    <location>
        <begin position="21"/>
        <end position="161"/>
    </location>
</feature>
<dbReference type="HOGENOM" id="CLU_1624572_0_0_9"/>
<proteinExistence type="predicted"/>
<comment type="caution">
    <text evidence="3">The sequence shown here is derived from an EMBL/GenBank/DDBJ whole genome shotgun (WGS) entry which is preliminary data.</text>
</comment>
<organism evidence="3 4">
    <name type="scientific">Enterococcus faecalis TX4248</name>
    <dbReference type="NCBI Taxonomy" id="749495"/>
    <lineage>
        <taxon>Bacteria</taxon>
        <taxon>Bacillati</taxon>
        <taxon>Bacillota</taxon>
        <taxon>Bacilli</taxon>
        <taxon>Lactobacillales</taxon>
        <taxon>Enterococcaceae</taxon>
        <taxon>Enterococcus</taxon>
    </lineage>
</organism>
<dbReference type="GeneID" id="60892429"/>
<reference evidence="3 4" key="1">
    <citation type="submission" date="2010-07" db="EMBL/GenBank/DDBJ databases">
        <authorList>
            <person name="Sid Ahmed O."/>
        </authorList>
    </citation>
    <scope>NUCLEOTIDE SEQUENCE [LARGE SCALE GENOMIC DNA]</scope>
    <source>
        <strain evidence="3 4">TX4248</strain>
    </source>
</reference>
<dbReference type="EMBL" id="AEBR01000095">
    <property type="protein sequence ID" value="EFM81716.1"/>
    <property type="molecule type" value="Genomic_DNA"/>
</dbReference>
<feature type="signal peptide" evidence="2">
    <location>
        <begin position="1"/>
        <end position="20"/>
    </location>
</feature>
<evidence type="ECO:0000313" key="3">
    <source>
        <dbReference type="EMBL" id="EFM81716.1"/>
    </source>
</evidence>
<evidence type="ECO:0000313" key="4">
    <source>
        <dbReference type="Proteomes" id="UP000004846"/>
    </source>
</evidence>
<feature type="region of interest" description="Disordered" evidence="1">
    <location>
        <begin position="32"/>
        <end position="113"/>
    </location>
</feature>
<evidence type="ECO:0000256" key="2">
    <source>
        <dbReference type="SAM" id="SignalP"/>
    </source>
</evidence>
<keyword evidence="2" id="KW-0732">Signal</keyword>
<accession>A0A125W3L9</accession>
<dbReference type="AlphaFoldDB" id="A0A125W3L9"/>